<dbReference type="EMBL" id="QGKX02000004">
    <property type="protein sequence ID" value="KAF3603891.1"/>
    <property type="molecule type" value="Genomic_DNA"/>
</dbReference>
<gene>
    <name evidence="1" type="ORF">F2Q69_00038943</name>
</gene>
<dbReference type="Proteomes" id="UP000712600">
    <property type="component" value="Unassembled WGS sequence"/>
</dbReference>
<comment type="caution">
    <text evidence="1">The sequence shown here is derived from an EMBL/GenBank/DDBJ whole genome shotgun (WGS) entry which is preliminary data.</text>
</comment>
<proteinExistence type="predicted"/>
<accession>A0A8S9SQB6</accession>
<organism evidence="1 2">
    <name type="scientific">Brassica cretica</name>
    <name type="common">Mustard</name>
    <dbReference type="NCBI Taxonomy" id="69181"/>
    <lineage>
        <taxon>Eukaryota</taxon>
        <taxon>Viridiplantae</taxon>
        <taxon>Streptophyta</taxon>
        <taxon>Embryophyta</taxon>
        <taxon>Tracheophyta</taxon>
        <taxon>Spermatophyta</taxon>
        <taxon>Magnoliopsida</taxon>
        <taxon>eudicotyledons</taxon>
        <taxon>Gunneridae</taxon>
        <taxon>Pentapetalae</taxon>
        <taxon>rosids</taxon>
        <taxon>malvids</taxon>
        <taxon>Brassicales</taxon>
        <taxon>Brassicaceae</taxon>
        <taxon>Brassiceae</taxon>
        <taxon>Brassica</taxon>
    </lineage>
</organism>
<evidence type="ECO:0000313" key="2">
    <source>
        <dbReference type="Proteomes" id="UP000712600"/>
    </source>
</evidence>
<dbReference type="AlphaFoldDB" id="A0A8S9SQB6"/>
<name>A0A8S9SQB6_BRACR</name>
<sequence>MVITLQIQLRRTECNNQKGEISQTPIKFGVLRFEVGVKGEIEKKNGTGKRRLESIAVNGAGEMHDGVGGGVAVAPPLMFGSGGGSGGPQRKPFLKIEATLTRCIERKPF</sequence>
<reference evidence="1" key="1">
    <citation type="submission" date="2019-12" db="EMBL/GenBank/DDBJ databases">
        <title>Genome sequencing and annotation of Brassica cretica.</title>
        <authorList>
            <person name="Studholme D.J."/>
            <person name="Sarris P."/>
        </authorList>
    </citation>
    <scope>NUCLEOTIDE SEQUENCE</scope>
    <source>
        <strain evidence="1">PFS-109/04</strain>
        <tissue evidence="1">Leaf</tissue>
    </source>
</reference>
<protein>
    <submittedName>
        <fullName evidence="1">Uncharacterized protein</fullName>
    </submittedName>
</protein>
<evidence type="ECO:0000313" key="1">
    <source>
        <dbReference type="EMBL" id="KAF3603891.1"/>
    </source>
</evidence>